<dbReference type="STRING" id="105785.A0A2J7PK81"/>
<dbReference type="InterPro" id="IPR009057">
    <property type="entry name" value="Homeodomain-like_sf"/>
</dbReference>
<evidence type="ECO:0000259" key="2">
    <source>
        <dbReference type="Pfam" id="PF16087"/>
    </source>
</evidence>
<gene>
    <name evidence="3" type="ORF">B7P43_G05336</name>
</gene>
<proteinExistence type="predicted"/>
<dbReference type="Gene3D" id="3.30.420.10">
    <property type="entry name" value="Ribonuclease H-like superfamily/Ribonuclease H"/>
    <property type="match status" value="1"/>
</dbReference>
<dbReference type="GO" id="GO:0003676">
    <property type="term" value="F:nucleic acid binding"/>
    <property type="evidence" value="ECO:0007669"/>
    <property type="project" value="InterPro"/>
</dbReference>
<dbReference type="Proteomes" id="UP000235965">
    <property type="component" value="Unassembled WGS sequence"/>
</dbReference>
<evidence type="ECO:0000313" key="3">
    <source>
        <dbReference type="EMBL" id="PNF16719.1"/>
    </source>
</evidence>
<organism evidence="3 4">
    <name type="scientific">Cryptotermes secundus</name>
    <dbReference type="NCBI Taxonomy" id="105785"/>
    <lineage>
        <taxon>Eukaryota</taxon>
        <taxon>Metazoa</taxon>
        <taxon>Ecdysozoa</taxon>
        <taxon>Arthropoda</taxon>
        <taxon>Hexapoda</taxon>
        <taxon>Insecta</taxon>
        <taxon>Pterygota</taxon>
        <taxon>Neoptera</taxon>
        <taxon>Polyneoptera</taxon>
        <taxon>Dictyoptera</taxon>
        <taxon>Blattodea</taxon>
        <taxon>Blattoidea</taxon>
        <taxon>Termitoidae</taxon>
        <taxon>Kalotermitidae</taxon>
        <taxon>Cryptotermitinae</taxon>
        <taxon>Cryptotermes</taxon>
    </lineage>
</organism>
<dbReference type="OrthoDB" id="9971063at2759"/>
<name>A0A2J7PK81_9NEOP</name>
<evidence type="ECO:0000256" key="1">
    <source>
        <dbReference type="ARBA" id="ARBA00004123"/>
    </source>
</evidence>
<keyword evidence="4" id="KW-1185">Reference proteome</keyword>
<protein>
    <recommendedName>
        <fullName evidence="2">DUF4817 domain-containing protein</fullName>
    </recommendedName>
</protein>
<evidence type="ECO:0000313" key="4">
    <source>
        <dbReference type="Proteomes" id="UP000235965"/>
    </source>
</evidence>
<dbReference type="GO" id="GO:0005634">
    <property type="term" value="C:nucleus"/>
    <property type="evidence" value="ECO:0007669"/>
    <property type="project" value="UniProtKB-SubCell"/>
</dbReference>
<dbReference type="InParanoid" id="A0A2J7PK81"/>
<dbReference type="InterPro" id="IPR032135">
    <property type="entry name" value="DUF4817"/>
</dbReference>
<dbReference type="EMBL" id="NEVH01024941">
    <property type="protein sequence ID" value="PNF16719.1"/>
    <property type="molecule type" value="Genomic_DNA"/>
</dbReference>
<dbReference type="InterPro" id="IPR036397">
    <property type="entry name" value="RNaseH_sf"/>
</dbReference>
<dbReference type="PANTHER" id="PTHR47326">
    <property type="entry name" value="TRANSPOSABLE ELEMENT TC3 TRANSPOSASE-LIKE PROTEIN"/>
    <property type="match status" value="1"/>
</dbReference>
<reference evidence="3 4" key="1">
    <citation type="submission" date="2017-12" db="EMBL/GenBank/DDBJ databases">
        <title>Hemimetabolous genomes reveal molecular basis of termite eusociality.</title>
        <authorList>
            <person name="Harrison M.C."/>
            <person name="Jongepier E."/>
            <person name="Robertson H.M."/>
            <person name="Arning N."/>
            <person name="Bitard-Feildel T."/>
            <person name="Chao H."/>
            <person name="Childers C.P."/>
            <person name="Dinh H."/>
            <person name="Doddapaneni H."/>
            <person name="Dugan S."/>
            <person name="Gowin J."/>
            <person name="Greiner C."/>
            <person name="Han Y."/>
            <person name="Hu H."/>
            <person name="Hughes D.S.T."/>
            <person name="Huylmans A.-K."/>
            <person name="Kemena C."/>
            <person name="Kremer L.P.M."/>
            <person name="Lee S.L."/>
            <person name="Lopez-Ezquerra A."/>
            <person name="Mallet L."/>
            <person name="Monroy-Kuhn J.M."/>
            <person name="Moser A."/>
            <person name="Murali S.C."/>
            <person name="Muzny D.M."/>
            <person name="Otani S."/>
            <person name="Piulachs M.-D."/>
            <person name="Poelchau M."/>
            <person name="Qu J."/>
            <person name="Schaub F."/>
            <person name="Wada-Katsumata A."/>
            <person name="Worley K.C."/>
            <person name="Xie Q."/>
            <person name="Ylla G."/>
            <person name="Poulsen M."/>
            <person name="Gibbs R.A."/>
            <person name="Schal C."/>
            <person name="Richards S."/>
            <person name="Belles X."/>
            <person name="Korb J."/>
            <person name="Bornberg-Bauer E."/>
        </authorList>
    </citation>
    <scope>NUCLEOTIDE SEQUENCE [LARGE SCALE GENOMIC DNA]</scope>
    <source>
        <tissue evidence="3">Whole body</tissue>
    </source>
</reference>
<feature type="domain" description="DUF4817" evidence="2">
    <location>
        <begin position="6"/>
        <end position="59"/>
    </location>
</feature>
<dbReference type="SUPFAM" id="SSF46689">
    <property type="entry name" value="Homeodomain-like"/>
    <property type="match status" value="1"/>
</dbReference>
<accession>A0A2J7PK81</accession>
<sequence>MAWHGEHRAFVVEEYIRNGESVITTQRAFRIRFELGRHDPVPDRKTIHVWVSNFRATGSALKKKSPGRPRTVTTPENVARVRASIQQSPKRSALKHAAALGLSDRSVRRILHRNLHMHPYKMMVTQELSERDFETRKAACEDILQNIPSGAVLISSDEAHFHLSGTVNKQNFRYWSAENPQELHQQPLHSPRVTVWCAVAEFGAWCPYFFEENGLTVTVTSNRYCHMIETFLRPKLNRFVGDHEEGQAWFQQDGATAHTSRRSLAILRELFPGRLLSLRGDIAWPPRSPDLSPCDFFLWGHLKAQVYKHRLTTLQALKEAITQAVAAIPPEMTRRTMDNFRERLRQCVNNGGRHLPEIIFKTK</sequence>
<dbReference type="Pfam" id="PF16087">
    <property type="entry name" value="DUF4817"/>
    <property type="match status" value="1"/>
</dbReference>
<comment type="subcellular location">
    <subcellularLocation>
        <location evidence="1">Nucleus</location>
    </subcellularLocation>
</comment>
<dbReference type="PANTHER" id="PTHR47326:SF1">
    <property type="entry name" value="HTH PSQ-TYPE DOMAIN-CONTAINING PROTEIN"/>
    <property type="match status" value="1"/>
</dbReference>
<dbReference type="AlphaFoldDB" id="A0A2J7PK81"/>
<comment type="caution">
    <text evidence="3">The sequence shown here is derived from an EMBL/GenBank/DDBJ whole genome shotgun (WGS) entry which is preliminary data.</text>
</comment>